<evidence type="ECO:0000313" key="2">
    <source>
        <dbReference type="Proteomes" id="UP000240883"/>
    </source>
</evidence>
<dbReference type="OrthoDB" id="68575at2759"/>
<feature type="non-terminal residue" evidence="1">
    <location>
        <position position="426"/>
    </location>
</feature>
<dbReference type="AlphaFoldDB" id="A0A2T2NPQ8"/>
<evidence type="ECO:0000313" key="1">
    <source>
        <dbReference type="EMBL" id="PSN67425.1"/>
    </source>
</evidence>
<dbReference type="SUPFAM" id="SSF51905">
    <property type="entry name" value="FAD/NAD(P)-binding domain"/>
    <property type="match status" value="1"/>
</dbReference>
<dbReference type="Proteomes" id="UP000240883">
    <property type="component" value="Unassembled WGS sequence"/>
</dbReference>
<dbReference type="EMBL" id="KZ678135">
    <property type="protein sequence ID" value="PSN67425.1"/>
    <property type="molecule type" value="Genomic_DNA"/>
</dbReference>
<reference evidence="1 2" key="1">
    <citation type="journal article" date="2018" name="Front. Microbiol.">
        <title>Genome-Wide Analysis of Corynespora cassiicola Leaf Fall Disease Putative Effectors.</title>
        <authorList>
            <person name="Lopez D."/>
            <person name="Ribeiro S."/>
            <person name="Label P."/>
            <person name="Fumanal B."/>
            <person name="Venisse J.S."/>
            <person name="Kohler A."/>
            <person name="de Oliveira R.R."/>
            <person name="Labutti K."/>
            <person name="Lipzen A."/>
            <person name="Lail K."/>
            <person name="Bauer D."/>
            <person name="Ohm R.A."/>
            <person name="Barry K.W."/>
            <person name="Spatafora J."/>
            <person name="Grigoriev I.V."/>
            <person name="Martin F.M."/>
            <person name="Pujade-Renaud V."/>
        </authorList>
    </citation>
    <scope>NUCLEOTIDE SEQUENCE [LARGE SCALE GENOMIC DNA]</scope>
    <source>
        <strain evidence="1 2">Philippines</strain>
    </source>
</reference>
<organism evidence="1 2">
    <name type="scientific">Corynespora cassiicola Philippines</name>
    <dbReference type="NCBI Taxonomy" id="1448308"/>
    <lineage>
        <taxon>Eukaryota</taxon>
        <taxon>Fungi</taxon>
        <taxon>Dikarya</taxon>
        <taxon>Ascomycota</taxon>
        <taxon>Pezizomycotina</taxon>
        <taxon>Dothideomycetes</taxon>
        <taxon>Pleosporomycetidae</taxon>
        <taxon>Pleosporales</taxon>
        <taxon>Corynesporascaceae</taxon>
        <taxon>Corynespora</taxon>
    </lineage>
</organism>
<accession>A0A2T2NPQ8</accession>
<gene>
    <name evidence="1" type="ORF">BS50DRAFT_445352</name>
</gene>
<dbReference type="InterPro" id="IPR036188">
    <property type="entry name" value="FAD/NAD-bd_sf"/>
</dbReference>
<dbReference type="Gene3D" id="3.30.70.1990">
    <property type="match status" value="1"/>
</dbReference>
<name>A0A2T2NPQ8_CORCC</name>
<dbReference type="PANTHER" id="PTHR42923:SF26">
    <property type="entry name" value="FMN REDUCTASE LOT6, PUTATIVE (AFU_ORTHOLOGUE AFUA_7G06600)-RELATED"/>
    <property type="match status" value="1"/>
</dbReference>
<dbReference type="Gene3D" id="1.10.405.20">
    <property type="match status" value="1"/>
</dbReference>
<protein>
    <submittedName>
        <fullName evidence="1">FAD/NAD(P)-binding domain-containing protein</fullName>
    </submittedName>
</protein>
<dbReference type="Pfam" id="PF13450">
    <property type="entry name" value="NAD_binding_8"/>
    <property type="match status" value="1"/>
</dbReference>
<sequence>VERDVAVLGGGSSGTYTSVRLHESGKSVVVIEMEDHLGGHAQTYFDPVSGKTVNAALKSYYNTSITRNYWKTLGIEPKKDALRLGHNLTSFDYSEHHLVEWDGPNTAAGLKAYRKVLDMYPGLLEGFDKLPDPVPKDLLLPFREFAEKHGFQEALYYLSVFGQGGVDYVNVPAVFPMKYLGTQFIEAVAIGLIVPFSRDNQEIYRNAQKYLGTDNLLLNSRVSSGKRSDDGVELHVISKDNSCTNVRAKKLVVAIPPILSNLAVLDLDLTETDLFGRVRGFGYFGALIRYPGWPNDYTYVNTGSSSTYHLGQLPNPHTVVQSPIEGLIDVKYGSGYTMVSPYAAKQGMIDGFNDVLASLPGCWRNITEEDIVHFASYGPYEQHVPVEDVATGFYRKLWGLQGKRSTYFTGAAWQAQDSSMIWNFTE</sequence>
<dbReference type="InterPro" id="IPR050464">
    <property type="entry name" value="Zeta_carotene_desat/Oxidored"/>
</dbReference>
<dbReference type="PANTHER" id="PTHR42923">
    <property type="entry name" value="PROTOPORPHYRINOGEN OXIDASE"/>
    <property type="match status" value="1"/>
</dbReference>
<dbReference type="Gene3D" id="3.50.50.60">
    <property type="entry name" value="FAD/NAD(P)-binding domain"/>
    <property type="match status" value="1"/>
</dbReference>
<proteinExistence type="predicted"/>
<feature type="non-terminal residue" evidence="1">
    <location>
        <position position="1"/>
    </location>
</feature>
<keyword evidence="2" id="KW-1185">Reference proteome</keyword>
<dbReference type="GO" id="GO:0016491">
    <property type="term" value="F:oxidoreductase activity"/>
    <property type="evidence" value="ECO:0007669"/>
    <property type="project" value="TreeGrafter"/>
</dbReference>